<dbReference type="Proteomes" id="UP001367676">
    <property type="component" value="Unassembled WGS sequence"/>
</dbReference>
<gene>
    <name evidence="1" type="ORF">V9T40_001591</name>
</gene>
<organism evidence="1 2">
    <name type="scientific">Parthenolecanium corni</name>
    <dbReference type="NCBI Taxonomy" id="536013"/>
    <lineage>
        <taxon>Eukaryota</taxon>
        <taxon>Metazoa</taxon>
        <taxon>Ecdysozoa</taxon>
        <taxon>Arthropoda</taxon>
        <taxon>Hexapoda</taxon>
        <taxon>Insecta</taxon>
        <taxon>Pterygota</taxon>
        <taxon>Neoptera</taxon>
        <taxon>Paraneoptera</taxon>
        <taxon>Hemiptera</taxon>
        <taxon>Sternorrhyncha</taxon>
        <taxon>Coccoidea</taxon>
        <taxon>Coccidae</taxon>
        <taxon>Parthenolecanium</taxon>
    </lineage>
</organism>
<sequence length="760" mass="87658">MPVTKSQLRKTLNLHLENSGFILNFDSEAFESHFMSFELLPDHNTTITTDEEIDRILHHVSEALKQVAEVYQQHGKQVRLQLKLKVSWICPNNVERSSSFLSKPMWSVASFIEDGVQIMLNELRSWRELQNGVRFTYFPLQVLIMKLTRPILLRNCAADSEQDLVINASSRTQASIGFERVGCKQPLDYVMFCCFDYENIPFPNSGSPQSWRRYSNLSMAFLIEGPIDGMGVNTGGVYWLHNEPQLAENFKRIMNHLGAAIVENLDMNRNLDQEAAQPYRNEPNCYLCGRPVPANKGHVHHNHRTGEIYGNTHPKCNANARKQNALPVFVHCPNADDFVGILMTLFPDHSLKITPDQNSPTKANKGRKLKARITLELNENLKLVFINSHSFLPDSWQNLETLIPRTCFERSNNPNTYFHKEPIPLTVQSTLLLADTIMFVRKRIQHKFELDLCWYHSLNEFVLDSILKLADITLTLPHESSQTINPIPETLEASLFQFSHLEDNSPVVRAMKSYLPYKDFKTVPKREIHKYDSTFISNLSNDNSTGYIFRIFVVSPPRQLEITIDPENDYYFVHYILLKYLITDSEFKYSITKIIEFKQTPFMEPFLSKCSDLTDSNEYFQIDEKLGQLLCKNIIENTNMVKPLRTSLKYVAVETAADFQGLMPKKKFVTAHTIADDLVEVVMSEKYKWYEFIYLSLTLRDLIFTYSRPYGGVASGEPAGADSEIRPPGANFYQRILQFCWRSILRTLSSPFKTSKRNDK</sequence>
<reference evidence="1 2" key="1">
    <citation type="submission" date="2024-03" db="EMBL/GenBank/DDBJ databases">
        <title>Adaptation during the transition from Ophiocordyceps entomopathogen to insect associate is accompanied by gene loss and intensified selection.</title>
        <authorList>
            <person name="Ward C.M."/>
            <person name="Onetto C.A."/>
            <person name="Borneman A.R."/>
        </authorList>
    </citation>
    <scope>NUCLEOTIDE SEQUENCE [LARGE SCALE GENOMIC DNA]</scope>
    <source>
        <strain evidence="1">AWRI1</strain>
        <tissue evidence="1">Single Adult Female</tissue>
    </source>
</reference>
<name>A0AAN9TYF5_9HEMI</name>
<comment type="caution">
    <text evidence="1">The sequence shown here is derived from an EMBL/GenBank/DDBJ whole genome shotgun (WGS) entry which is preliminary data.</text>
</comment>
<evidence type="ECO:0000313" key="2">
    <source>
        <dbReference type="Proteomes" id="UP001367676"/>
    </source>
</evidence>
<keyword evidence="2" id="KW-1185">Reference proteome</keyword>
<dbReference type="EMBL" id="JBBCAQ010000019">
    <property type="protein sequence ID" value="KAK7595158.1"/>
    <property type="molecule type" value="Genomic_DNA"/>
</dbReference>
<protein>
    <submittedName>
        <fullName evidence="1">Uncharacterized protein</fullName>
    </submittedName>
</protein>
<accession>A0AAN9TYF5</accession>
<dbReference type="AlphaFoldDB" id="A0AAN9TYF5"/>
<evidence type="ECO:0000313" key="1">
    <source>
        <dbReference type="EMBL" id="KAK7595158.1"/>
    </source>
</evidence>
<proteinExistence type="predicted"/>